<dbReference type="InterPro" id="IPR036282">
    <property type="entry name" value="Glutathione-S-Trfase_C_sf"/>
</dbReference>
<sequence length="158" mass="18586">MAPEYKLNYFDMRGHAETARLIFHYAGVPFEDRRFTHEEWPSFKPDVYKDFGYASHPYYMVFLGVEQGDKEALYKDFAKAFDELAKHIEKYLKNAGNGFLFSGGLTWIDFSASEFHDTLNGFHPELFKNHPELLKHSEKVHSLPQLQDYLKNRPKTEN</sequence>
<dbReference type="InterPro" id="IPR004045">
    <property type="entry name" value="Glutathione_S-Trfase_N"/>
</dbReference>
<keyword evidence="7" id="KW-1185">Reference proteome</keyword>
<dbReference type="AlphaFoldDB" id="A0A914CQN9"/>
<comment type="catalytic activity">
    <reaction evidence="4">
        <text>RX + glutathione = an S-substituted glutathione + a halide anion + H(+)</text>
        <dbReference type="Rhea" id="RHEA:16437"/>
        <dbReference type="ChEBI" id="CHEBI:15378"/>
        <dbReference type="ChEBI" id="CHEBI:16042"/>
        <dbReference type="ChEBI" id="CHEBI:17792"/>
        <dbReference type="ChEBI" id="CHEBI:57925"/>
        <dbReference type="ChEBI" id="CHEBI:90779"/>
        <dbReference type="EC" id="2.5.1.18"/>
    </reaction>
</comment>
<dbReference type="PANTHER" id="PTHR11571">
    <property type="entry name" value="GLUTATHIONE S-TRANSFERASE"/>
    <property type="match status" value="1"/>
</dbReference>
<dbReference type="Gene3D" id="3.40.30.10">
    <property type="entry name" value="Glutaredoxin"/>
    <property type="match status" value="1"/>
</dbReference>
<protein>
    <recommendedName>
        <fullName evidence="1">glutathione transferase</fullName>
        <ecNumber evidence="1">2.5.1.18</ecNumber>
    </recommendedName>
</protein>
<comment type="similarity">
    <text evidence="3">Belongs to the GST superfamily. Sigma family.</text>
</comment>
<dbReference type="CDD" id="cd03039">
    <property type="entry name" value="GST_N_Sigma_like"/>
    <property type="match status" value="1"/>
</dbReference>
<keyword evidence="2" id="KW-0808">Transferase</keyword>
<dbReference type="GO" id="GO:0004364">
    <property type="term" value="F:glutathione transferase activity"/>
    <property type="evidence" value="ECO:0007669"/>
    <property type="project" value="UniProtKB-EC"/>
</dbReference>
<dbReference type="Pfam" id="PF14497">
    <property type="entry name" value="GST_C_3"/>
    <property type="match status" value="1"/>
</dbReference>
<evidence type="ECO:0000259" key="6">
    <source>
        <dbReference type="PROSITE" id="PS50405"/>
    </source>
</evidence>
<dbReference type="PROSITE" id="PS50404">
    <property type="entry name" value="GST_NTER"/>
    <property type="match status" value="1"/>
</dbReference>
<evidence type="ECO:0000313" key="8">
    <source>
        <dbReference type="WBParaSite" id="ACRNAN_scaffold13429.g24226.t1"/>
    </source>
</evidence>
<dbReference type="WBParaSite" id="ACRNAN_scaffold13429.g24226.t1">
    <property type="protein sequence ID" value="ACRNAN_scaffold13429.g24226.t1"/>
    <property type="gene ID" value="ACRNAN_scaffold13429.g24226"/>
</dbReference>
<evidence type="ECO:0000259" key="5">
    <source>
        <dbReference type="PROSITE" id="PS50404"/>
    </source>
</evidence>
<dbReference type="EC" id="2.5.1.18" evidence="1"/>
<dbReference type="Proteomes" id="UP000887540">
    <property type="component" value="Unplaced"/>
</dbReference>
<organism evidence="7 8">
    <name type="scientific">Acrobeloides nanus</name>
    <dbReference type="NCBI Taxonomy" id="290746"/>
    <lineage>
        <taxon>Eukaryota</taxon>
        <taxon>Metazoa</taxon>
        <taxon>Ecdysozoa</taxon>
        <taxon>Nematoda</taxon>
        <taxon>Chromadorea</taxon>
        <taxon>Rhabditida</taxon>
        <taxon>Tylenchina</taxon>
        <taxon>Cephalobomorpha</taxon>
        <taxon>Cephaloboidea</taxon>
        <taxon>Cephalobidae</taxon>
        <taxon>Acrobeloides</taxon>
    </lineage>
</organism>
<evidence type="ECO:0000256" key="1">
    <source>
        <dbReference type="ARBA" id="ARBA00012452"/>
    </source>
</evidence>
<dbReference type="PROSITE" id="PS50405">
    <property type="entry name" value="GST_CTER"/>
    <property type="match status" value="1"/>
</dbReference>
<dbReference type="InterPro" id="IPR004046">
    <property type="entry name" value="GST_C"/>
</dbReference>
<accession>A0A914CQN9</accession>
<reference evidence="8" key="1">
    <citation type="submission" date="2022-11" db="UniProtKB">
        <authorList>
            <consortium name="WormBaseParasite"/>
        </authorList>
    </citation>
    <scope>IDENTIFICATION</scope>
</reference>
<dbReference type="PANTHER" id="PTHR11571:SF224">
    <property type="entry name" value="HEMATOPOIETIC PROSTAGLANDIN D SYNTHASE"/>
    <property type="match status" value="1"/>
</dbReference>
<evidence type="ECO:0000256" key="4">
    <source>
        <dbReference type="ARBA" id="ARBA00047960"/>
    </source>
</evidence>
<evidence type="ECO:0000256" key="3">
    <source>
        <dbReference type="ARBA" id="ARBA00038317"/>
    </source>
</evidence>
<feature type="domain" description="GST N-terminal" evidence="5">
    <location>
        <begin position="3"/>
        <end position="52"/>
    </location>
</feature>
<name>A0A914CQN9_9BILA</name>
<feature type="domain" description="GST C-terminal" evidence="6">
    <location>
        <begin position="30"/>
        <end position="158"/>
    </location>
</feature>
<dbReference type="InterPro" id="IPR010987">
    <property type="entry name" value="Glutathione-S-Trfase_C-like"/>
</dbReference>
<proteinExistence type="inferred from homology"/>
<dbReference type="InterPro" id="IPR050213">
    <property type="entry name" value="GST_superfamily"/>
</dbReference>
<dbReference type="InterPro" id="IPR036249">
    <property type="entry name" value="Thioredoxin-like_sf"/>
</dbReference>
<evidence type="ECO:0000313" key="7">
    <source>
        <dbReference type="Proteomes" id="UP000887540"/>
    </source>
</evidence>
<evidence type="ECO:0000256" key="2">
    <source>
        <dbReference type="ARBA" id="ARBA00022679"/>
    </source>
</evidence>
<dbReference type="Gene3D" id="1.20.1050.10">
    <property type="match status" value="1"/>
</dbReference>
<dbReference type="CDD" id="cd03192">
    <property type="entry name" value="GST_C_Sigma_like"/>
    <property type="match status" value="1"/>
</dbReference>
<dbReference type="SUPFAM" id="SSF47616">
    <property type="entry name" value="GST C-terminal domain-like"/>
    <property type="match status" value="1"/>
</dbReference>
<dbReference type="SUPFAM" id="SSF52833">
    <property type="entry name" value="Thioredoxin-like"/>
    <property type="match status" value="1"/>
</dbReference>
<dbReference type="GO" id="GO:0006749">
    <property type="term" value="P:glutathione metabolic process"/>
    <property type="evidence" value="ECO:0007669"/>
    <property type="project" value="TreeGrafter"/>
</dbReference>